<dbReference type="GO" id="GO:0008794">
    <property type="term" value="F:arsenate reductase (glutaredoxin) activity"/>
    <property type="evidence" value="ECO:0007669"/>
    <property type="project" value="UniProtKB-EC"/>
</dbReference>
<reference evidence="8 9" key="1">
    <citation type="journal article" date="2020" name="Int. J. Syst. Evol. Microbiol.">
        <title>Novel acetic acid bacteria from cider fermentations: Acetobacter conturbans sp. nov. and Acetobacter fallax sp. nov.</title>
        <authorList>
            <person name="Sombolestani A.S."/>
            <person name="Cleenwerck I."/>
            <person name="Cnockaert M."/>
            <person name="Borremans W."/>
            <person name="Wieme A.D."/>
            <person name="De Vuyst L."/>
            <person name="Vandamme P."/>
        </authorList>
    </citation>
    <scope>NUCLEOTIDE SEQUENCE [LARGE SCALE GENOMIC DNA]</scope>
    <source>
        <strain evidence="8 9">LMG 1637</strain>
    </source>
</reference>
<evidence type="ECO:0000256" key="7">
    <source>
        <dbReference type="RuleBase" id="RU362029"/>
    </source>
</evidence>
<keyword evidence="9" id="KW-1185">Reference proteome</keyword>
<evidence type="ECO:0000313" key="9">
    <source>
        <dbReference type="Proteomes" id="UP000615326"/>
    </source>
</evidence>
<keyword evidence="3 7" id="KW-0560">Oxidoreductase</keyword>
<dbReference type="PROSITE" id="PS51353">
    <property type="entry name" value="ARSC"/>
    <property type="match status" value="1"/>
</dbReference>
<dbReference type="EMBL" id="WOSW01000004">
    <property type="protein sequence ID" value="NHO31749.1"/>
    <property type="molecule type" value="Genomic_DNA"/>
</dbReference>
<evidence type="ECO:0000256" key="4">
    <source>
        <dbReference type="ARBA" id="ARBA00038969"/>
    </source>
</evidence>
<dbReference type="EC" id="1.20.4.1" evidence="4 7"/>
<evidence type="ECO:0000256" key="2">
    <source>
        <dbReference type="ARBA" id="ARBA00022849"/>
    </source>
</evidence>
<comment type="similarity">
    <text evidence="1 6 7">Belongs to the ArsC family.</text>
</comment>
<organism evidence="8 9">
    <name type="scientific">Acetobacter fallax</name>
    <dbReference type="NCBI Taxonomy" id="1737473"/>
    <lineage>
        <taxon>Bacteria</taxon>
        <taxon>Pseudomonadati</taxon>
        <taxon>Pseudomonadota</taxon>
        <taxon>Alphaproteobacteria</taxon>
        <taxon>Acetobacterales</taxon>
        <taxon>Acetobacteraceae</taxon>
        <taxon>Acetobacter</taxon>
    </lineage>
</organism>
<dbReference type="Pfam" id="PF03960">
    <property type="entry name" value="ArsC"/>
    <property type="match status" value="1"/>
</dbReference>
<evidence type="ECO:0000256" key="3">
    <source>
        <dbReference type="ARBA" id="ARBA00023002"/>
    </source>
</evidence>
<name>A0ABX0K5U1_9PROT</name>
<dbReference type="SUPFAM" id="SSF52833">
    <property type="entry name" value="Thioredoxin-like"/>
    <property type="match status" value="1"/>
</dbReference>
<sequence length="119" mass="12925">MQATIFHNPRCGTSRRVLERLTQAGLEVWIVEYLRTPPDRATLAEIARAGGIGVRGLLRAKETLVAEPGLDAPDISDDALLDAMVAHPVLINRPVVVTERGTRLCRPAELVEDLLPPAA</sequence>
<dbReference type="InterPro" id="IPR006659">
    <property type="entry name" value="Arsenate_reductase"/>
</dbReference>
<dbReference type="Gene3D" id="3.40.30.10">
    <property type="entry name" value="Glutaredoxin"/>
    <property type="match status" value="1"/>
</dbReference>
<dbReference type="CDD" id="cd03034">
    <property type="entry name" value="ArsC_ArsC"/>
    <property type="match status" value="1"/>
</dbReference>
<dbReference type="NCBIfam" id="TIGR00014">
    <property type="entry name" value="arsC"/>
    <property type="match status" value="1"/>
</dbReference>
<evidence type="ECO:0000256" key="5">
    <source>
        <dbReference type="ARBA" id="ARBA00039879"/>
    </source>
</evidence>
<accession>A0ABX0K5U1</accession>
<dbReference type="Proteomes" id="UP000615326">
    <property type="component" value="Unassembled WGS sequence"/>
</dbReference>
<protein>
    <recommendedName>
        <fullName evidence="5 7">Arsenate reductase</fullName>
        <ecNumber evidence="4 7">1.20.4.1</ecNumber>
    </recommendedName>
</protein>
<gene>
    <name evidence="8" type="primary">arsC</name>
    <name evidence="8" type="ORF">GOB84_04080</name>
</gene>
<dbReference type="InterPro" id="IPR006660">
    <property type="entry name" value="Arsenate_reductase-like"/>
</dbReference>
<dbReference type="PANTHER" id="PTHR30041:SF5">
    <property type="entry name" value="ARSENATE REDUCTASE-RELATED"/>
    <property type="match status" value="1"/>
</dbReference>
<evidence type="ECO:0000313" key="8">
    <source>
        <dbReference type="EMBL" id="NHO31749.1"/>
    </source>
</evidence>
<proteinExistence type="inferred from homology"/>
<dbReference type="InterPro" id="IPR036249">
    <property type="entry name" value="Thioredoxin-like_sf"/>
</dbReference>
<keyword evidence="2" id="KW-0059">Arsenical resistance</keyword>
<evidence type="ECO:0000256" key="6">
    <source>
        <dbReference type="PROSITE-ProRule" id="PRU01282"/>
    </source>
</evidence>
<comment type="catalytic activity">
    <reaction evidence="7">
        <text>[glutaredoxin]-dithiol + arsenate + glutathione + H(+) = glutathionyl-S-S-[glutaredoxin] + arsenite + H2O</text>
        <dbReference type="Rhea" id="RHEA:22016"/>
        <dbReference type="Rhea" id="RHEA-COMP:10729"/>
        <dbReference type="Rhea" id="RHEA-COMP:17668"/>
        <dbReference type="ChEBI" id="CHEBI:15377"/>
        <dbReference type="ChEBI" id="CHEBI:15378"/>
        <dbReference type="ChEBI" id="CHEBI:29242"/>
        <dbReference type="ChEBI" id="CHEBI:29950"/>
        <dbReference type="ChEBI" id="CHEBI:48597"/>
        <dbReference type="ChEBI" id="CHEBI:57925"/>
        <dbReference type="ChEBI" id="CHEBI:146199"/>
        <dbReference type="EC" id="1.20.4.1"/>
    </reaction>
</comment>
<dbReference type="PANTHER" id="PTHR30041">
    <property type="entry name" value="ARSENATE REDUCTASE"/>
    <property type="match status" value="1"/>
</dbReference>
<comment type="caution">
    <text evidence="8">The sequence shown here is derived from an EMBL/GenBank/DDBJ whole genome shotgun (WGS) entry which is preliminary data.</text>
</comment>
<evidence type="ECO:0000256" key="1">
    <source>
        <dbReference type="ARBA" id="ARBA00007198"/>
    </source>
</evidence>